<name>A0ABD5QA89_9EURY</name>
<dbReference type="Gene3D" id="1.50.10.100">
    <property type="entry name" value="Chondroitin AC/alginate lyase"/>
    <property type="match status" value="1"/>
</dbReference>
<dbReference type="PROSITE" id="PS51318">
    <property type="entry name" value="TAT"/>
    <property type="match status" value="1"/>
</dbReference>
<feature type="domain" description="PKD" evidence="3">
    <location>
        <begin position="1275"/>
        <end position="1313"/>
    </location>
</feature>
<reference evidence="4 5" key="1">
    <citation type="journal article" date="2019" name="Int. J. Syst. Evol. Microbiol.">
        <title>The Global Catalogue of Microorganisms (GCM) 10K type strain sequencing project: providing services to taxonomists for standard genome sequencing and annotation.</title>
        <authorList>
            <consortium name="The Broad Institute Genomics Platform"/>
            <consortium name="The Broad Institute Genome Sequencing Center for Infectious Disease"/>
            <person name="Wu L."/>
            <person name="Ma J."/>
        </authorList>
    </citation>
    <scope>NUCLEOTIDE SEQUENCE [LARGE SCALE GENOMIC DNA]</scope>
    <source>
        <strain evidence="4 5">CGMCC 1.15824</strain>
    </source>
</reference>
<feature type="domain" description="PKD" evidence="3">
    <location>
        <begin position="1371"/>
        <end position="1416"/>
    </location>
</feature>
<dbReference type="Gene3D" id="2.70.98.70">
    <property type="match status" value="1"/>
</dbReference>
<dbReference type="InterPro" id="IPR035986">
    <property type="entry name" value="PKD_dom_sf"/>
</dbReference>
<evidence type="ECO:0000313" key="5">
    <source>
        <dbReference type="Proteomes" id="UP001595925"/>
    </source>
</evidence>
<feature type="region of interest" description="Disordered" evidence="2">
    <location>
        <begin position="1159"/>
        <end position="1193"/>
    </location>
</feature>
<dbReference type="Gene3D" id="2.60.40.10">
    <property type="entry name" value="Immunoglobulins"/>
    <property type="match status" value="2"/>
</dbReference>
<dbReference type="InterPro" id="IPR000601">
    <property type="entry name" value="PKD_dom"/>
</dbReference>
<evidence type="ECO:0000256" key="2">
    <source>
        <dbReference type="SAM" id="MobiDB-lite"/>
    </source>
</evidence>
<sequence>MASDNHREDGDWSREELCSVIDRVRGFDVSRRSMLATTGAGILGGLVSQTGAAAEEDGYHRKTRPTMWTEGDRTNAQENIDRYDWAENRRNSAVQGAEGRLEAYDRDLDEMWSLVTAQDVPRAGGIAAERNVLGGISSPGTDRPWKIETTVSDPHGDGNLVLPTNDFGAYRESGLDDRGMFDPDLADDSLLVNEEHPEMGEGWGVDDGWGWIDGEDDLGLGEGNRWNLVAYYNHWFVWRPGGIRRILASLSDGYLLAEDPEYAIAGLVLLDRIADVYPEMTIADYQQNADGFWNNHGGRQTGRIIGSHWEGNLARNLLVAYDAFFPALDDQDVADAVVEFLDGKTQEYPGLEGKDSVEAVRENIEENYVREMLPAAKDSQMAPGRGQLSAVAISARVQDDTREGGYTREALEWVFQPGEEVFDGDVWNEEPENWYTTGGNVLAPIVDEADRDGYWHEGALGYNRIRMSSIRQVAENLQGYDGFDGANLYQHPKFQNALKINADLLLLDSFSPALGDTHYPSGTEWSTSAIEAGYEVTGDPEFAQLWHYSNGYSTAGMRGSIYDAEPEGLADEIQSVIDAEGPLDVPSQNLAGFGFAALRDGENYTAGSFGVTYDTSELFADASAATDDSFDEAIQFEAEEAGEWWTFEFDVEEAGEYELEIEALFVDTYGIYDLFIEGEHVDTIDFMADGSGREVLTYVRELPEGTTTMRWECIGQNDDAGGYSMALYYLTLLDERERERKEKVTLGNVKRAVWMYYGRNGVEGGGTSHAHRDTLQIGVAAHEMDLARDVGYPAETGAHPPSRMFTDNTISHNTVMVDERGQKHHWVGNPRHFEGDDERVDLIDVEAPHCYDATEEYRRTTALITVGQERSYAVDFFDVAGGDHHRYGFHATKAEVTTAGLDLEAQEGGTLAGPDVPYGDDDYDSERDPRSVGSGMNYFDNVERDDDPSEKVTVDWDVEDHYNFRDDDAEGVHLRLTSIGEFDEVALADAHPPDSSGGSAPEDDLRYAFLDRSGSDLETTFTSVIEHYEGDRVVESIEEADVTGGEGHALKIELSNGRTDYVVRSLDGDATLTVDDTFQFSGFFGLYSVEEGESEYAYVHDGTRLQPTADGELIGENTNAVRGTVEDFTRGMTLDNELDVRAGGDRRHVDRHTGFVYVDNDDTSPYHENSDPKERIDERDQRGRGNGAYPIDGIESSGNTLAFDVGTKTFTRDFVDPEQLEDGGYHYVISEGDDVRVPLAASWSPGGERPPVAEVLEVRQEHWLANREYILEIVGDDLWAADWEFGDDTRASGHYVRHTYEEDGTYEVTLTATIDGEEYTYKETIDAEGGPNDGDDGPPAEEVYDVRREDWLGEREYVFEIVGDDVWDADWEFGDGSETSGHYLRHTYEEAGTYEFTLLATIGGEEYVYADTVEVE</sequence>
<dbReference type="InterPro" id="IPR012480">
    <property type="entry name" value="Hepar_II_III_C"/>
</dbReference>
<dbReference type="Pfam" id="PF18911">
    <property type="entry name" value="PKD_4"/>
    <property type="match status" value="2"/>
</dbReference>
<feature type="region of interest" description="Disordered" evidence="2">
    <location>
        <begin position="907"/>
        <end position="950"/>
    </location>
</feature>
<evidence type="ECO:0000313" key="4">
    <source>
        <dbReference type="EMBL" id="MFC4986462.1"/>
    </source>
</evidence>
<comment type="caution">
    <text evidence="4">The sequence shown here is derived from an EMBL/GenBank/DDBJ whole genome shotgun (WGS) entry which is preliminary data.</text>
</comment>
<accession>A0ABD5QA89</accession>
<feature type="compositionally biased region" description="Basic and acidic residues" evidence="2">
    <location>
        <begin position="1164"/>
        <end position="1183"/>
    </location>
</feature>
<comment type="subcellular location">
    <subcellularLocation>
        <location evidence="1">Cell envelope</location>
    </subcellularLocation>
</comment>
<protein>
    <submittedName>
        <fullName evidence="4">PKD domain-containing protein</fullName>
    </submittedName>
</protein>
<dbReference type="InterPro" id="IPR013783">
    <property type="entry name" value="Ig-like_fold"/>
</dbReference>
<evidence type="ECO:0000259" key="3">
    <source>
        <dbReference type="PROSITE" id="PS50093"/>
    </source>
</evidence>
<evidence type="ECO:0000256" key="1">
    <source>
        <dbReference type="ARBA" id="ARBA00004196"/>
    </source>
</evidence>
<dbReference type="InterPro" id="IPR006311">
    <property type="entry name" value="TAT_signal"/>
</dbReference>
<dbReference type="SUPFAM" id="SSF49299">
    <property type="entry name" value="PKD domain"/>
    <property type="match status" value="2"/>
</dbReference>
<dbReference type="Pfam" id="PF07940">
    <property type="entry name" value="Hepar_II_III_C"/>
    <property type="match status" value="1"/>
</dbReference>
<dbReference type="InterPro" id="IPR008929">
    <property type="entry name" value="Chondroitin_lyas"/>
</dbReference>
<organism evidence="4 5">
    <name type="scientific">Saliphagus infecundisoli</name>
    <dbReference type="NCBI Taxonomy" id="1849069"/>
    <lineage>
        <taxon>Archaea</taxon>
        <taxon>Methanobacteriati</taxon>
        <taxon>Methanobacteriota</taxon>
        <taxon>Stenosarchaea group</taxon>
        <taxon>Halobacteria</taxon>
        <taxon>Halobacteriales</taxon>
        <taxon>Natrialbaceae</taxon>
        <taxon>Saliphagus</taxon>
    </lineage>
</organism>
<keyword evidence="5" id="KW-1185">Reference proteome</keyword>
<proteinExistence type="predicted"/>
<dbReference type="RefSeq" id="WP_224827948.1">
    <property type="nucleotide sequence ID" value="NZ_JAIVEF010000003.1"/>
</dbReference>
<dbReference type="CDD" id="cd00146">
    <property type="entry name" value="PKD"/>
    <property type="match status" value="2"/>
</dbReference>
<dbReference type="EMBL" id="JBHSJG010000005">
    <property type="protein sequence ID" value="MFC4986462.1"/>
    <property type="molecule type" value="Genomic_DNA"/>
</dbReference>
<dbReference type="Gene3D" id="2.60.120.260">
    <property type="entry name" value="Galactose-binding domain-like"/>
    <property type="match status" value="1"/>
</dbReference>
<dbReference type="PROSITE" id="PS50093">
    <property type="entry name" value="PKD"/>
    <property type="match status" value="2"/>
</dbReference>
<gene>
    <name evidence="4" type="ORF">ACFPFO_01455</name>
</gene>
<dbReference type="Proteomes" id="UP001595925">
    <property type="component" value="Unassembled WGS sequence"/>
</dbReference>